<dbReference type="PANTHER" id="PTHR13258:SF0">
    <property type="entry name" value="SYNDETIN"/>
    <property type="match status" value="1"/>
</dbReference>
<keyword evidence="3 4" id="KW-0175">Coiled coil</keyword>
<dbReference type="InterPro" id="IPR019515">
    <property type="entry name" value="VPS54_N"/>
</dbReference>
<evidence type="ECO:0000256" key="4">
    <source>
        <dbReference type="SAM" id="Coils"/>
    </source>
</evidence>
<feature type="region of interest" description="Disordered" evidence="5">
    <location>
        <begin position="533"/>
        <end position="591"/>
    </location>
</feature>
<evidence type="ECO:0000256" key="2">
    <source>
        <dbReference type="ARBA" id="ARBA00022927"/>
    </source>
</evidence>
<dbReference type="OrthoDB" id="10263345at2759"/>
<dbReference type="GO" id="GO:1990745">
    <property type="term" value="C:EARP complex"/>
    <property type="evidence" value="ECO:0007669"/>
    <property type="project" value="InterPro"/>
</dbReference>
<evidence type="ECO:0000256" key="1">
    <source>
        <dbReference type="ARBA" id="ARBA00022448"/>
    </source>
</evidence>
<dbReference type="GO" id="GO:0042147">
    <property type="term" value="P:retrograde transport, endosome to Golgi"/>
    <property type="evidence" value="ECO:0007669"/>
    <property type="project" value="InterPro"/>
</dbReference>
<keyword evidence="1" id="KW-0813">Transport</keyword>
<keyword evidence="2" id="KW-0653">Protein transport</keyword>
<feature type="domain" description="Syndetin C-terminal" evidence="6">
    <location>
        <begin position="718"/>
        <end position="948"/>
    </location>
</feature>
<proteinExistence type="predicted"/>
<dbReference type="Pfam" id="PF10475">
    <property type="entry name" value="Vps54_N"/>
    <property type="match status" value="1"/>
</dbReference>
<evidence type="ECO:0000259" key="7">
    <source>
        <dbReference type="Pfam" id="PF10475"/>
    </source>
</evidence>
<dbReference type="GO" id="GO:0015031">
    <property type="term" value="P:protein transport"/>
    <property type="evidence" value="ECO:0007669"/>
    <property type="project" value="UniProtKB-KW"/>
</dbReference>
<evidence type="ECO:0000259" key="6">
    <source>
        <dbReference type="Pfam" id="PF10474"/>
    </source>
</evidence>
<reference evidence="8" key="1">
    <citation type="submission" date="2021-10" db="EMBL/GenBank/DDBJ databases">
        <title>Tropical sea cucumber genome reveals ecological adaptation and Cuvierian tubules defense mechanism.</title>
        <authorList>
            <person name="Chen T."/>
        </authorList>
    </citation>
    <scope>NUCLEOTIDE SEQUENCE</scope>
    <source>
        <strain evidence="8">Nanhai2018</strain>
        <tissue evidence="8">Muscle</tissue>
    </source>
</reference>
<dbReference type="Pfam" id="PF10474">
    <property type="entry name" value="Syndetin_C"/>
    <property type="match status" value="1"/>
</dbReference>
<accession>A0A9Q1BFA2</accession>
<organism evidence="8 9">
    <name type="scientific">Holothuria leucospilota</name>
    <name type="common">Black long sea cucumber</name>
    <name type="synonym">Mertensiothuria leucospilota</name>
    <dbReference type="NCBI Taxonomy" id="206669"/>
    <lineage>
        <taxon>Eukaryota</taxon>
        <taxon>Metazoa</taxon>
        <taxon>Echinodermata</taxon>
        <taxon>Eleutherozoa</taxon>
        <taxon>Echinozoa</taxon>
        <taxon>Holothuroidea</taxon>
        <taxon>Aspidochirotacea</taxon>
        <taxon>Aspidochirotida</taxon>
        <taxon>Holothuriidae</taxon>
        <taxon>Holothuria</taxon>
    </lineage>
</organism>
<dbReference type="AlphaFoldDB" id="A0A9Q1BFA2"/>
<evidence type="ECO:0000313" key="8">
    <source>
        <dbReference type="EMBL" id="KAJ8024455.1"/>
    </source>
</evidence>
<dbReference type="PANTHER" id="PTHR13258">
    <property type="entry name" value="SYNDETIN"/>
    <property type="match status" value="1"/>
</dbReference>
<feature type="compositionally biased region" description="Acidic residues" evidence="5">
    <location>
        <begin position="557"/>
        <end position="569"/>
    </location>
</feature>
<evidence type="ECO:0000256" key="5">
    <source>
        <dbReference type="SAM" id="MobiDB-lite"/>
    </source>
</evidence>
<feature type="domain" description="Vacuolar protein sorting-associated protein 54 N-terminal" evidence="7">
    <location>
        <begin position="60"/>
        <end position="354"/>
    </location>
</feature>
<feature type="coiled-coil region" evidence="4">
    <location>
        <begin position="92"/>
        <end position="119"/>
    </location>
</feature>
<sequence length="956" mass="109827">MVEIVFLLTANFASGAKEDISPVSDTPSVPSPPSTPVEVVAKTKDEREFPNDPTTEAEVIASIEEYYFRDDTFDSSKYELEKIPDLLDQIQLSTIDEDRNRLRRQLQAVTKKMSDVILENQASYSKELRRVTELQECLENASIICRDGRSELHTSMQGFTVASLGIMAKHKKKLQLLNLLKSLHTIKTLQRTDIRLREMLEEEDYPGAIQLCLECQSAVVTFRHYSCISELSSKLQDTLEMIEEQLDKALAKTCTDFDIKHYEKLQAAYRLLGKTETAMDQLHMHFTSSIHNIAFQIVLGYVQLVTGSTDSRFQKMQFKDLCSHVDLETYIPCLADLCKALWEVMKSYYKTMDWHQKQSMIDENTSSEEADGEDSIGSSINMLYIKQKLEHGLTRIWQDVQQKVKLYLQATDLSSVKYDDFIYVLDLVNRLIDIGKEFCGSASEGLHESIRTQSLSYFKNYHNSRMEELRMFMENEGWEVCPVKSNFTVLNLHEFRFLRPTSNTKDSQVPNSPSSPTLGSVRGFFEKFSEKGSPFDKQLEDDNEETGILNGPSDEGMGFDDSDDEDEVPEELKQDFIDEQTGEGPQRGRFGKKKNMETMYSKGPTLCNTTIKVLRLYGKYMQMISVLKPIAFDVVLCMSELFDYYLFSIYSFFASDVSDGAALGLNSKLWTTLKRISDNISQQLKSSGTMANPMQVPENTGFPRVSPIVQLSGIDHIHGLAERIVGTESLVFLAEQLEFLQPHLEAVIPSSKKPFLLQFYSQTVSVASELRRPVYRGVASRSINLERIPQMMMTVRWDIKDIMSQHSMYVDHMLQIFYEFNTRLEGVSRRVRIPAEAYKIIWEHVIKLANRNMVEGFSNAKKCSNEGRALMQLDFQQFLQKLESITQLRPIPDKEFVEAYIKAFYLNEVDMENWVKEHKEYTAKQLTGLINCAVATKRTRNRILNVIEEFEKSRPR</sequence>
<evidence type="ECO:0000256" key="3">
    <source>
        <dbReference type="ARBA" id="ARBA00023054"/>
    </source>
</evidence>
<gene>
    <name evidence="8" type="ORF">HOLleu_34368</name>
</gene>
<comment type="caution">
    <text evidence="8">The sequence shown here is derived from an EMBL/GenBank/DDBJ whole genome shotgun (WGS) entry which is preliminary data.</text>
</comment>
<dbReference type="InterPro" id="IPR040047">
    <property type="entry name" value="VPS50"/>
</dbReference>
<dbReference type="GO" id="GO:0005829">
    <property type="term" value="C:cytosol"/>
    <property type="evidence" value="ECO:0007669"/>
    <property type="project" value="GOC"/>
</dbReference>
<dbReference type="GO" id="GO:0032456">
    <property type="term" value="P:endocytic recycling"/>
    <property type="evidence" value="ECO:0007669"/>
    <property type="project" value="InterPro"/>
</dbReference>
<dbReference type="InterPro" id="IPR019514">
    <property type="entry name" value="Syndetin_C"/>
</dbReference>
<keyword evidence="9" id="KW-1185">Reference proteome</keyword>
<name>A0A9Q1BFA2_HOLLE</name>
<dbReference type="GO" id="GO:0000149">
    <property type="term" value="F:SNARE binding"/>
    <property type="evidence" value="ECO:0007669"/>
    <property type="project" value="TreeGrafter"/>
</dbReference>
<evidence type="ECO:0000313" key="9">
    <source>
        <dbReference type="Proteomes" id="UP001152320"/>
    </source>
</evidence>
<protein>
    <submittedName>
        <fullName evidence="8">Syndetin</fullName>
    </submittedName>
</protein>
<dbReference type="EMBL" id="JAIZAY010000018">
    <property type="protein sequence ID" value="KAJ8024455.1"/>
    <property type="molecule type" value="Genomic_DNA"/>
</dbReference>
<dbReference type="Proteomes" id="UP001152320">
    <property type="component" value="Chromosome 18"/>
</dbReference>